<dbReference type="EMBL" id="CAJPDR010000508">
    <property type="protein sequence ID" value="CAF9938338.1"/>
    <property type="molecule type" value="Genomic_DNA"/>
</dbReference>
<evidence type="ECO:0000256" key="1">
    <source>
        <dbReference type="SAM" id="MobiDB-lite"/>
    </source>
</evidence>
<evidence type="ECO:0000313" key="4">
    <source>
        <dbReference type="Proteomes" id="UP000664203"/>
    </source>
</evidence>
<dbReference type="OrthoDB" id="5331848at2759"/>
<proteinExistence type="predicted"/>
<keyword evidence="4" id="KW-1185">Reference proteome</keyword>
<dbReference type="Proteomes" id="UP000664203">
    <property type="component" value="Unassembled WGS sequence"/>
</dbReference>
<accession>A0A8H3GDP0</accession>
<dbReference type="InterPro" id="IPR049326">
    <property type="entry name" value="Rhodopsin_dom_fungi"/>
</dbReference>
<evidence type="ECO:0000259" key="2">
    <source>
        <dbReference type="Pfam" id="PF20684"/>
    </source>
</evidence>
<sequence length="144" mass="16024">MAAQYEPPKKDWLDLRDGPHSMAATTIKVVQIKSLAAKSDYTYATARLMIWTSVEQYVIMIAASIPIILPALRWIRGKLSGYRDVLASWTALDKKTETAENEHSSQPGQRSRKNPGAQSDEHILLTDALRSGKDLKVVTSRDTA</sequence>
<dbReference type="Pfam" id="PF20684">
    <property type="entry name" value="Fung_rhodopsin"/>
    <property type="match status" value="1"/>
</dbReference>
<organism evidence="3 4">
    <name type="scientific">Alectoria fallacina</name>
    <dbReference type="NCBI Taxonomy" id="1903189"/>
    <lineage>
        <taxon>Eukaryota</taxon>
        <taxon>Fungi</taxon>
        <taxon>Dikarya</taxon>
        <taxon>Ascomycota</taxon>
        <taxon>Pezizomycotina</taxon>
        <taxon>Lecanoromycetes</taxon>
        <taxon>OSLEUM clade</taxon>
        <taxon>Lecanoromycetidae</taxon>
        <taxon>Lecanorales</taxon>
        <taxon>Lecanorineae</taxon>
        <taxon>Parmeliaceae</taxon>
        <taxon>Alectoria</taxon>
    </lineage>
</organism>
<name>A0A8H3GDP0_9LECA</name>
<reference evidence="3" key="1">
    <citation type="submission" date="2021-03" db="EMBL/GenBank/DDBJ databases">
        <authorList>
            <person name="Tagirdzhanova G."/>
        </authorList>
    </citation>
    <scope>NUCLEOTIDE SEQUENCE</scope>
</reference>
<comment type="caution">
    <text evidence="3">The sequence shown here is derived from an EMBL/GenBank/DDBJ whole genome shotgun (WGS) entry which is preliminary data.</text>
</comment>
<feature type="domain" description="Rhodopsin" evidence="2">
    <location>
        <begin position="22"/>
        <end position="73"/>
    </location>
</feature>
<protein>
    <recommendedName>
        <fullName evidence="2">Rhodopsin domain-containing protein</fullName>
    </recommendedName>
</protein>
<dbReference type="AlphaFoldDB" id="A0A8H3GDP0"/>
<evidence type="ECO:0000313" key="3">
    <source>
        <dbReference type="EMBL" id="CAF9938338.1"/>
    </source>
</evidence>
<feature type="region of interest" description="Disordered" evidence="1">
    <location>
        <begin position="96"/>
        <end position="119"/>
    </location>
</feature>
<gene>
    <name evidence="3" type="ORF">ALECFALPRED_007610</name>
</gene>